<dbReference type="Proteomes" id="UP001198630">
    <property type="component" value="Unassembled WGS sequence"/>
</dbReference>
<dbReference type="SUPFAM" id="SSF53807">
    <property type="entry name" value="Helical backbone' metal receptor"/>
    <property type="match status" value="1"/>
</dbReference>
<dbReference type="PROSITE" id="PS50983">
    <property type="entry name" value="FE_B12_PBP"/>
    <property type="match status" value="1"/>
</dbReference>
<keyword evidence="4" id="KW-0732">Signal</keyword>
<accession>A0AAW4XNF0</accession>
<evidence type="ECO:0000256" key="1">
    <source>
        <dbReference type="ARBA" id="ARBA00004196"/>
    </source>
</evidence>
<protein>
    <submittedName>
        <fullName evidence="6">ABC transporter substrate-binding protein</fullName>
    </submittedName>
</protein>
<evidence type="ECO:0000256" key="2">
    <source>
        <dbReference type="ARBA" id="ARBA00008814"/>
    </source>
</evidence>
<proteinExistence type="inferred from homology"/>
<dbReference type="AlphaFoldDB" id="A0AAW4XNF0"/>
<comment type="caution">
    <text evidence="6">The sequence shown here is derived from an EMBL/GenBank/DDBJ whole genome shotgun (WGS) entry which is preliminary data.</text>
</comment>
<comment type="similarity">
    <text evidence="2">Belongs to the bacterial solute-binding protein 8 family.</text>
</comment>
<evidence type="ECO:0000313" key="7">
    <source>
        <dbReference type="Proteomes" id="UP001198630"/>
    </source>
</evidence>
<feature type="domain" description="Fe/B12 periplasmic-binding" evidence="5">
    <location>
        <begin position="1"/>
        <end position="73"/>
    </location>
</feature>
<comment type="subcellular location">
    <subcellularLocation>
        <location evidence="1">Cell envelope</location>
    </subcellularLocation>
</comment>
<reference evidence="6" key="1">
    <citation type="submission" date="2021-11" db="EMBL/GenBank/DDBJ databases">
        <title>Development of a sustainable strategy for remediation of hydrocarbon-contaminated territories based on the waste exchange concept.</title>
        <authorList>
            <person name="Elkin A."/>
        </authorList>
    </citation>
    <scope>NUCLEOTIDE SEQUENCE</scope>
    <source>
        <strain evidence="6">IEGM 757</strain>
    </source>
</reference>
<name>A0AAW4XNF0_RHORH</name>
<evidence type="ECO:0000256" key="4">
    <source>
        <dbReference type="ARBA" id="ARBA00022729"/>
    </source>
</evidence>
<evidence type="ECO:0000259" key="5">
    <source>
        <dbReference type="PROSITE" id="PS50983"/>
    </source>
</evidence>
<dbReference type="GO" id="GO:0030288">
    <property type="term" value="C:outer membrane-bounded periplasmic space"/>
    <property type="evidence" value="ECO:0007669"/>
    <property type="project" value="TreeGrafter"/>
</dbReference>
<dbReference type="PANTHER" id="PTHR30532:SF1">
    <property type="entry name" value="IRON(3+)-HYDROXAMATE-BINDING PROTEIN FHUD"/>
    <property type="match status" value="1"/>
</dbReference>
<dbReference type="Pfam" id="PF01497">
    <property type="entry name" value="Peripla_BP_2"/>
    <property type="match status" value="1"/>
</dbReference>
<dbReference type="EMBL" id="JAJNCO010000143">
    <property type="protein sequence ID" value="MCD2115193.1"/>
    <property type="molecule type" value="Genomic_DNA"/>
</dbReference>
<dbReference type="PANTHER" id="PTHR30532">
    <property type="entry name" value="IRON III DICITRATE-BINDING PERIPLASMIC PROTEIN"/>
    <property type="match status" value="1"/>
</dbReference>
<dbReference type="GO" id="GO:1901678">
    <property type="term" value="P:iron coordination entity transport"/>
    <property type="evidence" value="ECO:0007669"/>
    <property type="project" value="UniProtKB-ARBA"/>
</dbReference>
<evidence type="ECO:0000256" key="3">
    <source>
        <dbReference type="ARBA" id="ARBA00022448"/>
    </source>
</evidence>
<feature type="non-terminal residue" evidence="6">
    <location>
        <position position="73"/>
    </location>
</feature>
<sequence length="73" mass="7951">SVQAEELYDQLTAIAPTVLVPKTVANWDKQLEIVADAAGRSDRVPALISAYDDKVKEVKGKIKVPEGNVVYIL</sequence>
<dbReference type="Gene3D" id="3.40.50.1980">
    <property type="entry name" value="Nitrogenase molybdenum iron protein domain"/>
    <property type="match status" value="1"/>
</dbReference>
<organism evidence="6 7">
    <name type="scientific">Rhodococcus rhodochrous</name>
    <dbReference type="NCBI Taxonomy" id="1829"/>
    <lineage>
        <taxon>Bacteria</taxon>
        <taxon>Bacillati</taxon>
        <taxon>Actinomycetota</taxon>
        <taxon>Actinomycetes</taxon>
        <taxon>Mycobacteriales</taxon>
        <taxon>Nocardiaceae</taxon>
        <taxon>Rhodococcus</taxon>
    </lineage>
</organism>
<dbReference type="InterPro" id="IPR002491">
    <property type="entry name" value="ABC_transptr_periplasmic_BD"/>
</dbReference>
<evidence type="ECO:0000313" key="6">
    <source>
        <dbReference type="EMBL" id="MCD2115193.1"/>
    </source>
</evidence>
<feature type="non-terminal residue" evidence="6">
    <location>
        <position position="1"/>
    </location>
</feature>
<keyword evidence="3" id="KW-0813">Transport</keyword>
<gene>
    <name evidence="6" type="ORF">LQ384_29440</name>
</gene>
<dbReference type="InterPro" id="IPR051313">
    <property type="entry name" value="Bact_iron-sidero_bind"/>
</dbReference>